<proteinExistence type="predicted"/>
<name>A0A1D1W0L0_RAMVA</name>
<evidence type="ECO:0000313" key="3">
    <source>
        <dbReference type="Proteomes" id="UP000186922"/>
    </source>
</evidence>
<feature type="signal peptide" evidence="1">
    <location>
        <begin position="1"/>
        <end position="19"/>
    </location>
</feature>
<protein>
    <submittedName>
        <fullName evidence="2">Uncharacterized protein</fullName>
    </submittedName>
</protein>
<reference evidence="2 3" key="1">
    <citation type="journal article" date="2016" name="Nat. Commun.">
        <title>Extremotolerant tardigrade genome and improved radiotolerance of human cultured cells by tardigrade-unique protein.</title>
        <authorList>
            <person name="Hashimoto T."/>
            <person name="Horikawa D.D."/>
            <person name="Saito Y."/>
            <person name="Kuwahara H."/>
            <person name="Kozuka-Hata H."/>
            <person name="Shin-I T."/>
            <person name="Minakuchi Y."/>
            <person name="Ohishi K."/>
            <person name="Motoyama A."/>
            <person name="Aizu T."/>
            <person name="Enomoto A."/>
            <person name="Kondo K."/>
            <person name="Tanaka S."/>
            <person name="Hara Y."/>
            <person name="Koshikawa S."/>
            <person name="Sagara H."/>
            <person name="Miura T."/>
            <person name="Yokobori S."/>
            <person name="Miyagawa K."/>
            <person name="Suzuki Y."/>
            <person name="Kubo T."/>
            <person name="Oyama M."/>
            <person name="Kohara Y."/>
            <person name="Fujiyama A."/>
            <person name="Arakawa K."/>
            <person name="Katayama T."/>
            <person name="Toyoda A."/>
            <person name="Kunieda T."/>
        </authorList>
    </citation>
    <scope>NUCLEOTIDE SEQUENCE [LARGE SCALE GENOMIC DNA]</scope>
    <source>
        <strain evidence="2 3">YOKOZUNA-1</strain>
    </source>
</reference>
<dbReference type="AlphaFoldDB" id="A0A1D1W0L0"/>
<evidence type="ECO:0000313" key="2">
    <source>
        <dbReference type="EMBL" id="GAV04429.1"/>
    </source>
</evidence>
<dbReference type="Proteomes" id="UP000186922">
    <property type="component" value="Unassembled WGS sequence"/>
</dbReference>
<keyword evidence="1" id="KW-0732">Signal</keyword>
<keyword evidence="3" id="KW-1185">Reference proteome</keyword>
<accession>A0A1D1W0L0</accession>
<organism evidence="2 3">
    <name type="scientific">Ramazzottius varieornatus</name>
    <name type="common">Water bear</name>
    <name type="synonym">Tardigrade</name>
    <dbReference type="NCBI Taxonomy" id="947166"/>
    <lineage>
        <taxon>Eukaryota</taxon>
        <taxon>Metazoa</taxon>
        <taxon>Ecdysozoa</taxon>
        <taxon>Tardigrada</taxon>
        <taxon>Eutardigrada</taxon>
        <taxon>Parachela</taxon>
        <taxon>Hypsibioidea</taxon>
        <taxon>Ramazzottiidae</taxon>
        <taxon>Ramazzottius</taxon>
    </lineage>
</organism>
<comment type="caution">
    <text evidence="2">The sequence shown here is derived from an EMBL/GenBank/DDBJ whole genome shotgun (WGS) entry which is preliminary data.</text>
</comment>
<dbReference type="EMBL" id="BDGG01000010">
    <property type="protein sequence ID" value="GAV04429.1"/>
    <property type="molecule type" value="Genomic_DNA"/>
</dbReference>
<dbReference type="OrthoDB" id="10551114at2759"/>
<evidence type="ECO:0000256" key="1">
    <source>
        <dbReference type="SAM" id="SignalP"/>
    </source>
</evidence>
<feature type="chain" id="PRO_5008899061" evidence="1">
    <location>
        <begin position="20"/>
        <end position="244"/>
    </location>
</feature>
<sequence length="244" mass="27146">MSQLIFAFVLLVTLTIVHAGDDASVHVHVESAPGPDMGMRLPLFNYYRSAMGAPPDPALAAAFSKWHGDEVHSQGPDAVLPPTPVAQAPNGGSLQHANRPLRIAPEPFEGYRGMGATSPHRHGPQRLGQQQMMANSGEQRLDGSRTIADFTVPFPGSRKSHDQPRHVHGGVDTIPPWLLRKRMLNRYGLKKYLQPYSQVNLERMEQYDPEAEPTYPRSARIVTKNYRLAAPGPADYDDFERMDY</sequence>
<gene>
    <name evidence="2" type="primary">RvY_14704-1</name>
    <name evidence="2" type="synonym">RvY_14704.1</name>
    <name evidence="2" type="ORF">RvY_14704</name>
</gene>